<accession>A0A1N6HQ77</accession>
<keyword evidence="3" id="KW-1185">Reference proteome</keyword>
<keyword evidence="1" id="KW-0732">Signal</keyword>
<reference evidence="2 3" key="1">
    <citation type="submission" date="2016-12" db="EMBL/GenBank/DDBJ databases">
        <authorList>
            <person name="Song W.-J."/>
            <person name="Kurnit D.M."/>
        </authorList>
    </citation>
    <scope>NUCLEOTIDE SEQUENCE [LARGE SCALE GENOMIC DNA]</scope>
    <source>
        <strain evidence="2 3">ATCC 49181</strain>
    </source>
</reference>
<organism evidence="2 3">
    <name type="scientific">Nitrosomonas cryotolerans ATCC 49181</name>
    <dbReference type="NCBI Taxonomy" id="1131553"/>
    <lineage>
        <taxon>Bacteria</taxon>
        <taxon>Pseudomonadati</taxon>
        <taxon>Pseudomonadota</taxon>
        <taxon>Betaproteobacteria</taxon>
        <taxon>Nitrosomonadales</taxon>
        <taxon>Nitrosomonadaceae</taxon>
        <taxon>Nitrosomonas</taxon>
    </lineage>
</organism>
<gene>
    <name evidence="2" type="ORF">SAMN02743940_1295</name>
</gene>
<evidence type="ECO:0000313" key="2">
    <source>
        <dbReference type="EMBL" id="SIO21825.1"/>
    </source>
</evidence>
<feature type="chain" id="PRO_5009936455" evidence="1">
    <location>
        <begin position="31"/>
        <end position="126"/>
    </location>
</feature>
<proteinExistence type="predicted"/>
<dbReference type="eggNOG" id="ENOG5032IDR">
    <property type="taxonomic scope" value="Bacteria"/>
</dbReference>
<dbReference type="EMBL" id="FSRO01000001">
    <property type="protein sequence ID" value="SIO21825.1"/>
    <property type="molecule type" value="Genomic_DNA"/>
</dbReference>
<name>A0A1N6HQ77_9PROT</name>
<sequence>MKMEWMDKFKMVIMFISTLLLAVIAMPTQAACKGCLCPGDPCRLCPLPAMEGAVSESDEPETCARVKEIVPPISSPPGTDEYFLSLDRATMACVKNGGDVIRNSRRSDEFPSRFYCKPSIAPTKIN</sequence>
<feature type="signal peptide" evidence="1">
    <location>
        <begin position="1"/>
        <end position="30"/>
    </location>
</feature>
<protein>
    <submittedName>
        <fullName evidence="2">Uncharacterized protein</fullName>
    </submittedName>
</protein>
<evidence type="ECO:0000256" key="1">
    <source>
        <dbReference type="SAM" id="SignalP"/>
    </source>
</evidence>
<dbReference type="Proteomes" id="UP000185062">
    <property type="component" value="Unassembled WGS sequence"/>
</dbReference>
<dbReference type="AlphaFoldDB" id="A0A1N6HQ77"/>
<evidence type="ECO:0000313" key="3">
    <source>
        <dbReference type="Proteomes" id="UP000185062"/>
    </source>
</evidence>